<reference evidence="8 9" key="1">
    <citation type="submission" date="2019-11" db="EMBL/GenBank/DDBJ databases">
        <authorList>
            <person name="Cao P."/>
        </authorList>
    </citation>
    <scope>NUCLEOTIDE SEQUENCE [LARGE SCALE GENOMIC DNA]</scope>
    <source>
        <strain evidence="8 9">NEAU-AAG5</strain>
    </source>
</reference>
<dbReference type="InterPro" id="IPR034457">
    <property type="entry name" value="Organic_radical-activating"/>
</dbReference>
<evidence type="ECO:0000313" key="9">
    <source>
        <dbReference type="Proteomes" id="UP000432015"/>
    </source>
</evidence>
<evidence type="ECO:0000256" key="3">
    <source>
        <dbReference type="ARBA" id="ARBA00022691"/>
    </source>
</evidence>
<keyword evidence="4" id="KW-0479">Metal-binding</keyword>
<dbReference type="InterPro" id="IPR007197">
    <property type="entry name" value="rSAM"/>
</dbReference>
<dbReference type="GO" id="GO:0043365">
    <property type="term" value="F:[formate-C-acetyltransferase]-activating enzyme activity"/>
    <property type="evidence" value="ECO:0007669"/>
    <property type="project" value="InterPro"/>
</dbReference>
<evidence type="ECO:0000313" key="8">
    <source>
        <dbReference type="EMBL" id="MUN35347.1"/>
    </source>
</evidence>
<dbReference type="SFLD" id="SFLDF00299">
    <property type="entry name" value="anaerobic_ribonucleoside-triph"/>
    <property type="match status" value="1"/>
</dbReference>
<dbReference type="SFLD" id="SFLDG01066">
    <property type="entry name" value="organic_radical-activating_enz"/>
    <property type="match status" value="1"/>
</dbReference>
<proteinExistence type="predicted"/>
<dbReference type="GO" id="GO:0046872">
    <property type="term" value="F:metal ion binding"/>
    <property type="evidence" value="ECO:0007669"/>
    <property type="project" value="UniProtKB-KW"/>
</dbReference>
<dbReference type="SFLD" id="SFLDG01063">
    <property type="entry name" value="activating_enzymes__group_1"/>
    <property type="match status" value="1"/>
</dbReference>
<keyword evidence="6" id="KW-0411">Iron-sulfur</keyword>
<dbReference type="AlphaFoldDB" id="A0A7K1KTL5"/>
<dbReference type="SUPFAM" id="SSF102114">
    <property type="entry name" value="Radical SAM enzymes"/>
    <property type="match status" value="1"/>
</dbReference>
<dbReference type="Proteomes" id="UP000432015">
    <property type="component" value="Unassembled WGS sequence"/>
</dbReference>
<dbReference type="GO" id="GO:0004748">
    <property type="term" value="F:ribonucleoside-diphosphate reductase activity, thioredoxin disulfide as acceptor"/>
    <property type="evidence" value="ECO:0007669"/>
    <property type="project" value="TreeGrafter"/>
</dbReference>
<keyword evidence="5" id="KW-0408">Iron</keyword>
<name>A0A7K1KTL5_9ACTN</name>
<protein>
    <submittedName>
        <fullName evidence="8">4Fe-4S cluster-binding domain-containing protein</fullName>
    </submittedName>
</protein>
<dbReference type="Pfam" id="PF13353">
    <property type="entry name" value="Fer4_12"/>
    <property type="match status" value="1"/>
</dbReference>
<keyword evidence="2" id="KW-0004">4Fe-4S</keyword>
<evidence type="ECO:0000256" key="4">
    <source>
        <dbReference type="ARBA" id="ARBA00022723"/>
    </source>
</evidence>
<dbReference type="Gene3D" id="3.20.20.70">
    <property type="entry name" value="Aldolase class I"/>
    <property type="match status" value="1"/>
</dbReference>
<evidence type="ECO:0000256" key="6">
    <source>
        <dbReference type="ARBA" id="ARBA00023014"/>
    </source>
</evidence>
<accession>A0A7K1KTL5</accession>
<dbReference type="InterPro" id="IPR058240">
    <property type="entry name" value="rSAM_sf"/>
</dbReference>
<evidence type="ECO:0000256" key="1">
    <source>
        <dbReference type="ARBA" id="ARBA00001966"/>
    </source>
</evidence>
<sequence>MLNVAETCVGTRALGPGTRSVVWVQGCPFHCPGCLAPEWIPDRPARSVAPAELAAELLADPAVTGLTFSGGEPMAQAAGLAEVARIARRDRSGLTLVCFTGYRLERLRSRPPNDGVAALLAEVDVLIDGLYVAERNDDRGLRGSANQRVHHLTGRLRGAAEALEGGPRSVEVRVRTGETLYVGVPSRALAELYPPVTLGDEANATASPGVQPRGTGLPREGRGYGDGAEAGRRTPGRSAR</sequence>
<dbReference type="PANTHER" id="PTHR30352:SF2">
    <property type="entry name" value="ANAEROBIC RIBONUCLEOSIDE-TRIPHOSPHATE REDUCTASE-ACTIVATING PROTEIN"/>
    <property type="match status" value="1"/>
</dbReference>
<dbReference type="GO" id="GO:0051539">
    <property type="term" value="F:4 iron, 4 sulfur cluster binding"/>
    <property type="evidence" value="ECO:0007669"/>
    <property type="project" value="UniProtKB-KW"/>
</dbReference>
<dbReference type="InterPro" id="IPR013785">
    <property type="entry name" value="Aldolase_TIM"/>
</dbReference>
<dbReference type="EMBL" id="WOFH01000001">
    <property type="protein sequence ID" value="MUN35347.1"/>
    <property type="molecule type" value="Genomic_DNA"/>
</dbReference>
<evidence type="ECO:0000256" key="2">
    <source>
        <dbReference type="ARBA" id="ARBA00022485"/>
    </source>
</evidence>
<evidence type="ECO:0000256" key="7">
    <source>
        <dbReference type="SAM" id="MobiDB-lite"/>
    </source>
</evidence>
<gene>
    <name evidence="8" type="ORF">GNZ18_01830</name>
</gene>
<comment type="cofactor">
    <cofactor evidence="1">
        <name>[4Fe-4S] cluster</name>
        <dbReference type="ChEBI" id="CHEBI:49883"/>
    </cofactor>
</comment>
<dbReference type="PANTHER" id="PTHR30352">
    <property type="entry name" value="PYRUVATE FORMATE-LYASE-ACTIVATING ENZYME"/>
    <property type="match status" value="1"/>
</dbReference>
<keyword evidence="3" id="KW-0949">S-adenosyl-L-methionine</keyword>
<comment type="caution">
    <text evidence="8">The sequence shown here is derived from an EMBL/GenBank/DDBJ whole genome shotgun (WGS) entry which is preliminary data.</text>
</comment>
<evidence type="ECO:0000256" key="5">
    <source>
        <dbReference type="ARBA" id="ARBA00023004"/>
    </source>
</evidence>
<dbReference type="InterPro" id="IPR012837">
    <property type="entry name" value="NrdG"/>
</dbReference>
<keyword evidence="9" id="KW-1185">Reference proteome</keyword>
<dbReference type="CDD" id="cd01335">
    <property type="entry name" value="Radical_SAM"/>
    <property type="match status" value="1"/>
</dbReference>
<organism evidence="8 9">
    <name type="scientific">Actinomadura litoris</name>
    <dbReference type="NCBI Taxonomy" id="2678616"/>
    <lineage>
        <taxon>Bacteria</taxon>
        <taxon>Bacillati</taxon>
        <taxon>Actinomycetota</taxon>
        <taxon>Actinomycetes</taxon>
        <taxon>Streptosporangiales</taxon>
        <taxon>Thermomonosporaceae</taxon>
        <taxon>Actinomadura</taxon>
    </lineage>
</organism>
<dbReference type="SFLD" id="SFLDS00029">
    <property type="entry name" value="Radical_SAM"/>
    <property type="match status" value="1"/>
</dbReference>
<feature type="region of interest" description="Disordered" evidence="7">
    <location>
        <begin position="199"/>
        <end position="240"/>
    </location>
</feature>